<protein>
    <recommendedName>
        <fullName evidence="3">C2 domain-containing protein</fullName>
    </recommendedName>
</protein>
<dbReference type="SUPFAM" id="SSF49562">
    <property type="entry name" value="C2 domain (Calcium/lipid-binding domain, CaLB)"/>
    <property type="match status" value="1"/>
</dbReference>
<dbReference type="Gene3D" id="3.40.50.1820">
    <property type="entry name" value="alpha/beta hydrolase"/>
    <property type="match status" value="1"/>
</dbReference>
<dbReference type="InterPro" id="IPR000008">
    <property type="entry name" value="C2_dom"/>
</dbReference>
<dbReference type="PANTHER" id="PTHR47759">
    <property type="entry name" value="OS04G0509100 PROTEIN"/>
    <property type="match status" value="1"/>
</dbReference>
<feature type="region of interest" description="Disordered" evidence="2">
    <location>
        <begin position="321"/>
        <end position="362"/>
    </location>
</feature>
<proteinExistence type="predicted"/>
<evidence type="ECO:0000259" key="3">
    <source>
        <dbReference type="PROSITE" id="PS50004"/>
    </source>
</evidence>
<dbReference type="PROSITE" id="PS50004">
    <property type="entry name" value="C2"/>
    <property type="match status" value="1"/>
</dbReference>
<dbReference type="CDD" id="cd00519">
    <property type="entry name" value="Lipase_3"/>
    <property type="match status" value="1"/>
</dbReference>
<keyword evidence="1" id="KW-0175">Coiled coil</keyword>
<feature type="coiled-coil region" evidence="1">
    <location>
        <begin position="466"/>
        <end position="494"/>
    </location>
</feature>
<dbReference type="PANTHER" id="PTHR47759:SF2">
    <property type="entry name" value="TRIGLYCERIDE LIPASE"/>
    <property type="match status" value="1"/>
</dbReference>
<dbReference type="Proteomes" id="UP000054558">
    <property type="component" value="Unassembled WGS sequence"/>
</dbReference>
<dbReference type="GO" id="GO:0016298">
    <property type="term" value="F:lipase activity"/>
    <property type="evidence" value="ECO:0000318"/>
    <property type="project" value="GO_Central"/>
</dbReference>
<dbReference type="GO" id="GO:0016042">
    <property type="term" value="P:lipid catabolic process"/>
    <property type="evidence" value="ECO:0000318"/>
    <property type="project" value="GO_Central"/>
</dbReference>
<dbReference type="SMART" id="SM00239">
    <property type="entry name" value="C2"/>
    <property type="match status" value="1"/>
</dbReference>
<dbReference type="InterPro" id="IPR035892">
    <property type="entry name" value="C2_domain_sf"/>
</dbReference>
<keyword evidence="5" id="KW-1185">Reference proteome</keyword>
<dbReference type="InterPro" id="IPR029058">
    <property type="entry name" value="AB_hydrolase_fold"/>
</dbReference>
<reference evidence="4 5" key="1">
    <citation type="journal article" date="2014" name="Nat. Commun.">
        <title>Klebsormidium flaccidum genome reveals primary factors for plant terrestrial adaptation.</title>
        <authorList>
            <person name="Hori K."/>
            <person name="Maruyama F."/>
            <person name="Fujisawa T."/>
            <person name="Togashi T."/>
            <person name="Yamamoto N."/>
            <person name="Seo M."/>
            <person name="Sato S."/>
            <person name="Yamada T."/>
            <person name="Mori H."/>
            <person name="Tajima N."/>
            <person name="Moriyama T."/>
            <person name="Ikeuchi M."/>
            <person name="Watanabe M."/>
            <person name="Wada H."/>
            <person name="Kobayashi K."/>
            <person name="Saito M."/>
            <person name="Masuda T."/>
            <person name="Sasaki-Sekimoto Y."/>
            <person name="Mashiguchi K."/>
            <person name="Awai K."/>
            <person name="Shimojima M."/>
            <person name="Masuda S."/>
            <person name="Iwai M."/>
            <person name="Nobusawa T."/>
            <person name="Narise T."/>
            <person name="Kondo S."/>
            <person name="Saito H."/>
            <person name="Sato R."/>
            <person name="Murakawa M."/>
            <person name="Ihara Y."/>
            <person name="Oshima-Yamada Y."/>
            <person name="Ohtaka K."/>
            <person name="Satoh M."/>
            <person name="Sonobe K."/>
            <person name="Ishii M."/>
            <person name="Ohtani R."/>
            <person name="Kanamori-Sato M."/>
            <person name="Honoki R."/>
            <person name="Miyazaki D."/>
            <person name="Mochizuki H."/>
            <person name="Umetsu J."/>
            <person name="Higashi K."/>
            <person name="Shibata D."/>
            <person name="Kamiya Y."/>
            <person name="Sato N."/>
            <person name="Nakamura Y."/>
            <person name="Tabata S."/>
            <person name="Ida S."/>
            <person name="Kurokawa K."/>
            <person name="Ohta H."/>
        </authorList>
    </citation>
    <scope>NUCLEOTIDE SEQUENCE [LARGE SCALE GENOMIC DNA]</scope>
    <source>
        <strain evidence="4 5">NIES-2285</strain>
    </source>
</reference>
<feature type="domain" description="C2" evidence="3">
    <location>
        <begin position="145"/>
        <end position="259"/>
    </location>
</feature>
<dbReference type="Pfam" id="PF00168">
    <property type="entry name" value="C2"/>
    <property type="match status" value="1"/>
</dbReference>
<dbReference type="GO" id="GO:0009507">
    <property type="term" value="C:chloroplast"/>
    <property type="evidence" value="ECO:0000318"/>
    <property type="project" value="GO_Central"/>
</dbReference>
<dbReference type="OrthoDB" id="438440at2759"/>
<dbReference type="SUPFAM" id="SSF53474">
    <property type="entry name" value="alpha/beta-Hydrolases"/>
    <property type="match status" value="1"/>
</dbReference>
<evidence type="ECO:0000313" key="4">
    <source>
        <dbReference type="EMBL" id="GAQ78458.1"/>
    </source>
</evidence>
<dbReference type="EMBL" id="DF236962">
    <property type="protein sequence ID" value="GAQ78458.1"/>
    <property type="molecule type" value="Genomic_DNA"/>
</dbReference>
<evidence type="ECO:0000256" key="1">
    <source>
        <dbReference type="SAM" id="Coils"/>
    </source>
</evidence>
<dbReference type="Gene3D" id="2.60.40.150">
    <property type="entry name" value="C2 domain"/>
    <property type="match status" value="1"/>
</dbReference>
<dbReference type="InterPro" id="IPR002921">
    <property type="entry name" value="Fungal_lipase-type"/>
</dbReference>
<evidence type="ECO:0000313" key="5">
    <source>
        <dbReference type="Proteomes" id="UP000054558"/>
    </source>
</evidence>
<sequence>MLTVVACPLAPTPLLERSFATASQVGTNEWPAPPRPHLHASSRHTRFSSVRLHNGGAGFTTFPRRLSLALAAAFLRGPCSSRKKRGACIKASNEPPGALSGAAFDLDLAVLLAGFSFESYNTPPQSAVLVSTEDAVGCRTLFLSPQGRSLLRQLYEGELRVTAVGARDCPALDMWNASDPYAVLTLGDCRARTSTKPVTINPNWNQTFTLYVKAPVADQVLRASVWDANLVAADRRMGVAALRVADVLDGTLHKLELPLQEDYGQGRLLLEVRYTQFSAQVESSPSWLQQVAGWLVGLAPSQSPAEDKELETLRKMLARREAQENKATQNGSAEVTAMEGRGTEVRATEPNGTEVKATEASAAEAGDLLGQAVRAWEALRPGGGGAERERNGKEAGSSQQSAARVDGPKSGAAVETGGEEQRNDEEQMELFKQGENAVGPWALLASLVGKQGQPGPPPVPPDAADVAEKVADVARAKEARREEERQAEEELRAAGASEAELAEVRAVFRRAESAVEAWSLLAQQAGQRSAVQSDFTKLAFLDHPETDTQAAIWRANAGRRLVVAFRGTEQTQWRDLATDLMLVSAGLNPERVSAGDPNEPAVHAGFLRAYDSVRRRIVAILEAMTRDDLESQAPDESTGTWTIYITGHSLGGALATLLARDVVRLPWARQRQAEVVMYNFGSPRVGNRAFAEEYNRTVGTSWRVCNHRDIIPTVPRLLGYCHVKQPIYFRGDLRGRPLGNDALEDDYTLDVIGETSADALLPELMRGEQALISQLVRTEIALLQSLQDGSGIMQHMEDFYYVNLLKCVQQNVQQPL</sequence>
<dbReference type="Pfam" id="PF01764">
    <property type="entry name" value="Lipase_3"/>
    <property type="match status" value="1"/>
</dbReference>
<dbReference type="OMA" id="SINERSC"/>
<feature type="region of interest" description="Disordered" evidence="2">
    <location>
        <begin position="381"/>
        <end position="427"/>
    </location>
</feature>
<dbReference type="CDD" id="cd00030">
    <property type="entry name" value="C2"/>
    <property type="match status" value="1"/>
</dbReference>
<organism evidence="4 5">
    <name type="scientific">Klebsormidium nitens</name>
    <name type="common">Green alga</name>
    <name type="synonym">Ulothrix nitens</name>
    <dbReference type="NCBI Taxonomy" id="105231"/>
    <lineage>
        <taxon>Eukaryota</taxon>
        <taxon>Viridiplantae</taxon>
        <taxon>Streptophyta</taxon>
        <taxon>Klebsormidiophyceae</taxon>
        <taxon>Klebsormidiales</taxon>
        <taxon>Klebsormidiaceae</taxon>
        <taxon>Klebsormidium</taxon>
    </lineage>
</organism>
<dbReference type="AlphaFoldDB" id="A0A1Y1HRJ3"/>
<accession>A0A1Y1HRJ3</accession>
<name>A0A1Y1HRJ3_KLENI</name>
<gene>
    <name evidence="4" type="ORF">KFL_000130400</name>
</gene>
<evidence type="ECO:0000256" key="2">
    <source>
        <dbReference type="SAM" id="MobiDB-lite"/>
    </source>
</evidence>